<feature type="non-terminal residue" evidence="2">
    <location>
        <position position="464"/>
    </location>
</feature>
<evidence type="ECO:0000313" key="2">
    <source>
        <dbReference type="EMBL" id="EMD66079.1"/>
    </source>
</evidence>
<dbReference type="Proteomes" id="UP000016934">
    <property type="component" value="Unassembled WGS sequence"/>
</dbReference>
<organism evidence="2 3">
    <name type="scientific">Cochliobolus sativus (strain ND90Pr / ATCC 201652)</name>
    <name type="common">Common root rot and spot blotch fungus</name>
    <name type="synonym">Bipolaris sorokiniana</name>
    <dbReference type="NCBI Taxonomy" id="665912"/>
    <lineage>
        <taxon>Eukaryota</taxon>
        <taxon>Fungi</taxon>
        <taxon>Dikarya</taxon>
        <taxon>Ascomycota</taxon>
        <taxon>Pezizomycotina</taxon>
        <taxon>Dothideomycetes</taxon>
        <taxon>Pleosporomycetidae</taxon>
        <taxon>Pleosporales</taxon>
        <taxon>Pleosporineae</taxon>
        <taxon>Pleosporaceae</taxon>
        <taxon>Bipolaris</taxon>
    </lineage>
</organism>
<protein>
    <submittedName>
        <fullName evidence="2">Uncharacterized protein</fullName>
    </submittedName>
</protein>
<evidence type="ECO:0000256" key="1">
    <source>
        <dbReference type="SAM" id="MobiDB-lite"/>
    </source>
</evidence>
<reference evidence="3" key="2">
    <citation type="journal article" date="2013" name="PLoS Genet.">
        <title>Comparative genome structure, secondary metabolite, and effector coding capacity across Cochliobolus pathogens.</title>
        <authorList>
            <person name="Condon B.J."/>
            <person name="Leng Y."/>
            <person name="Wu D."/>
            <person name="Bushley K.E."/>
            <person name="Ohm R.A."/>
            <person name="Otillar R."/>
            <person name="Martin J."/>
            <person name="Schackwitz W."/>
            <person name="Grimwood J."/>
            <person name="MohdZainudin N."/>
            <person name="Xue C."/>
            <person name="Wang R."/>
            <person name="Manning V.A."/>
            <person name="Dhillon B."/>
            <person name="Tu Z.J."/>
            <person name="Steffenson B.J."/>
            <person name="Salamov A."/>
            <person name="Sun H."/>
            <person name="Lowry S."/>
            <person name="LaButti K."/>
            <person name="Han J."/>
            <person name="Copeland A."/>
            <person name="Lindquist E."/>
            <person name="Barry K."/>
            <person name="Schmutz J."/>
            <person name="Baker S.E."/>
            <person name="Ciuffetti L.M."/>
            <person name="Grigoriev I.V."/>
            <person name="Zhong S."/>
            <person name="Turgeon B.G."/>
        </authorList>
    </citation>
    <scope>NUCLEOTIDE SEQUENCE [LARGE SCALE GENOMIC DNA]</scope>
    <source>
        <strain evidence="3">ND90Pr / ATCC 201652</strain>
    </source>
</reference>
<gene>
    <name evidence="2" type="ORF">COCSADRAFT_179451</name>
</gene>
<evidence type="ECO:0000313" key="3">
    <source>
        <dbReference type="Proteomes" id="UP000016934"/>
    </source>
</evidence>
<dbReference type="OMA" id="FECTITS"/>
<dbReference type="GeneID" id="19133199"/>
<dbReference type="EMBL" id="KB445640">
    <property type="protein sequence ID" value="EMD66079.1"/>
    <property type="molecule type" value="Genomic_DNA"/>
</dbReference>
<accession>M2RH81</accession>
<reference evidence="2 3" key="1">
    <citation type="journal article" date="2012" name="PLoS Pathog.">
        <title>Diverse lifestyles and strategies of plant pathogenesis encoded in the genomes of eighteen Dothideomycetes fungi.</title>
        <authorList>
            <person name="Ohm R.A."/>
            <person name="Feau N."/>
            <person name="Henrissat B."/>
            <person name="Schoch C.L."/>
            <person name="Horwitz B.A."/>
            <person name="Barry K.W."/>
            <person name="Condon B.J."/>
            <person name="Copeland A.C."/>
            <person name="Dhillon B."/>
            <person name="Glaser F."/>
            <person name="Hesse C.N."/>
            <person name="Kosti I."/>
            <person name="LaButti K."/>
            <person name="Lindquist E.A."/>
            <person name="Lucas S."/>
            <person name="Salamov A.A."/>
            <person name="Bradshaw R.E."/>
            <person name="Ciuffetti L."/>
            <person name="Hamelin R.C."/>
            <person name="Kema G.H.J."/>
            <person name="Lawrence C."/>
            <person name="Scott J.A."/>
            <person name="Spatafora J.W."/>
            <person name="Turgeon B.G."/>
            <person name="de Wit P.J.G.M."/>
            <person name="Zhong S."/>
            <person name="Goodwin S.B."/>
            <person name="Grigoriev I.V."/>
        </authorList>
    </citation>
    <scope>NUCLEOTIDE SEQUENCE [LARGE SCALE GENOMIC DNA]</scope>
    <source>
        <strain evidence="3">ND90Pr / ATCC 201652</strain>
    </source>
</reference>
<dbReference type="HOGENOM" id="CLU_494436_0_0_1"/>
<proteinExistence type="predicted"/>
<dbReference type="RefSeq" id="XP_007697664.1">
    <property type="nucleotide sequence ID" value="XM_007699474.1"/>
</dbReference>
<dbReference type="KEGG" id="bsc:COCSADRAFT_179451"/>
<feature type="region of interest" description="Disordered" evidence="1">
    <location>
        <begin position="444"/>
        <end position="464"/>
    </location>
</feature>
<dbReference type="OrthoDB" id="10393409at2759"/>
<name>M2RH81_COCSN</name>
<sequence length="464" mass="51772">MATPVLPGTSGLECTVIVGPEFQCSASPNGSITIQTNTGPIIIFLHRIADQRRIQINPVHQQRIPVVPFLSETSTSQTTFWFAENSGSADTQQENSNDLLGNPFSREQRNAEAFNSTANELEEGIHASLGGDEYTYHSVSSSGSFKKISSGKRSKPLSSDEELKEFCRKLSTKTLEQWKSRHKDDQSLKVLLSDWNTIFGQINYSSPGQWSYQTIIKAETLGGLHLPFHKMILATWWNSCLERRTSEVTARIKKQMVLALEPGFDSFDAKVQDSKRKQIDRCILQGNVITLMFNRAPGLVITAARSIKTTEYEILWKNKLHPSVSMLDWLSEELIKDSQLYLEPVLTILHFLSKIFDIQPQSPNPQANCSLPQSRIEPESQTDAASSSCRAIHSLKEPVPSYQISLCGQQPSEDSIETIANTAKRRKISSNICLQSPKVCPILIPESNGGTTQEESQHYSTDPS</sequence>
<feature type="compositionally biased region" description="Polar residues" evidence="1">
    <location>
        <begin position="448"/>
        <end position="464"/>
    </location>
</feature>
<keyword evidence="3" id="KW-1185">Reference proteome</keyword>
<dbReference type="AlphaFoldDB" id="M2RH81"/>